<keyword evidence="3 11" id="KW-0813">Transport</keyword>
<dbReference type="PATRIC" id="fig|722438.3.peg.683"/>
<feature type="transmembrane region" description="Helical" evidence="11">
    <location>
        <begin position="194"/>
        <end position="216"/>
    </location>
</feature>
<proteinExistence type="inferred from homology"/>
<accession>A0A0H3DN34</accession>
<dbReference type="GO" id="GO:0042777">
    <property type="term" value="P:proton motive force-driven plasma membrane ATP synthesis"/>
    <property type="evidence" value="ECO:0007669"/>
    <property type="project" value="TreeGrafter"/>
</dbReference>
<feature type="transmembrane region" description="Helical" evidence="11">
    <location>
        <begin position="128"/>
        <end position="150"/>
    </location>
</feature>
<dbReference type="PROSITE" id="PS00449">
    <property type="entry name" value="ATPASE_A"/>
    <property type="match status" value="1"/>
</dbReference>
<feature type="transmembrane region" description="Helical" evidence="11">
    <location>
        <begin position="40"/>
        <end position="59"/>
    </location>
</feature>
<protein>
    <recommendedName>
        <fullName evidence="11">ATP synthase subunit a</fullName>
    </recommendedName>
    <alternativeName>
        <fullName evidence="11">ATP synthase F0 sector subunit a</fullName>
    </alternativeName>
    <alternativeName>
        <fullName evidence="11">F-ATPase subunit 6</fullName>
    </alternativeName>
</protein>
<dbReference type="PaxDb" id="722438-MPNE_0705"/>
<dbReference type="NCBIfam" id="NF004485">
    <property type="entry name" value="PRK05815.3-3"/>
    <property type="match status" value="1"/>
</dbReference>
<dbReference type="PANTHER" id="PTHR42823:SF3">
    <property type="entry name" value="ATP SYNTHASE SUBUNIT A, CHLOROPLASTIC"/>
    <property type="match status" value="1"/>
</dbReference>
<evidence type="ECO:0000256" key="10">
    <source>
        <dbReference type="ARBA" id="ARBA00023310"/>
    </source>
</evidence>
<feature type="transmembrane region" description="Helical" evidence="11">
    <location>
        <begin position="246"/>
        <end position="264"/>
    </location>
</feature>
<evidence type="ECO:0000313" key="13">
    <source>
        <dbReference type="Proteomes" id="UP000007756"/>
    </source>
</evidence>
<dbReference type="EMBL" id="CP002077">
    <property type="protein sequence ID" value="ADK87113.1"/>
    <property type="molecule type" value="Genomic_DNA"/>
</dbReference>
<keyword evidence="5 11" id="KW-0812">Transmembrane</keyword>
<keyword evidence="10 11" id="KW-0066">ATP synthesis</keyword>
<evidence type="ECO:0000256" key="6">
    <source>
        <dbReference type="ARBA" id="ARBA00022781"/>
    </source>
</evidence>
<keyword evidence="7 11" id="KW-1133">Transmembrane helix</keyword>
<dbReference type="SUPFAM" id="SSF81336">
    <property type="entry name" value="F1F0 ATP synthase subunit A"/>
    <property type="match status" value="1"/>
</dbReference>
<dbReference type="InterPro" id="IPR035908">
    <property type="entry name" value="F0_ATP_A_sf"/>
</dbReference>
<evidence type="ECO:0000256" key="4">
    <source>
        <dbReference type="ARBA" id="ARBA00022547"/>
    </source>
</evidence>
<organism evidence="12 13">
    <name type="scientific">Mycoplasmoides pneumoniae (strain ATCC 15531 / DSM 23978 / CIP 103766 / NBRC 14401 / NCTC 10119 / FH)</name>
    <name type="common">Mycoplasma pneumoniae</name>
    <dbReference type="NCBI Taxonomy" id="722438"/>
    <lineage>
        <taxon>Bacteria</taxon>
        <taxon>Bacillati</taxon>
        <taxon>Mycoplasmatota</taxon>
        <taxon>Mycoplasmoidales</taxon>
        <taxon>Mycoplasmoidaceae</taxon>
        <taxon>Mycoplasmoides</taxon>
    </lineage>
</organism>
<reference evidence="12 13" key="1">
    <citation type="journal article" date="2010" name="Appl. Environ. Microbiol.">
        <title>Targeted chromosomal knockouts in Mycoplasma pneumoniae.</title>
        <authorList>
            <person name="Krishnakumar R."/>
            <person name="Assad-Garcia N."/>
            <person name="Benders G.A."/>
            <person name="Phan Q."/>
            <person name="Montague M.G."/>
            <person name="Glass J.I."/>
        </authorList>
    </citation>
    <scope>NUCLEOTIDE SEQUENCE [LARGE SCALE GENOMIC DNA]</scope>
    <source>
        <strain evidence="13">ATCC 15531 / DSM 22911 / NBRC 14401 / NCTC 10119 / FH</strain>
    </source>
</reference>
<evidence type="ECO:0000256" key="3">
    <source>
        <dbReference type="ARBA" id="ARBA00022448"/>
    </source>
</evidence>
<dbReference type="RefSeq" id="WP_010874961.1">
    <property type="nucleotide sequence ID" value="NZ_CP010546.1"/>
</dbReference>
<evidence type="ECO:0000256" key="5">
    <source>
        <dbReference type="ARBA" id="ARBA00022692"/>
    </source>
</evidence>
<keyword evidence="8 11" id="KW-0406">Ion transport</keyword>
<keyword evidence="4 11" id="KW-0138">CF(0)</keyword>
<evidence type="ECO:0000256" key="11">
    <source>
        <dbReference type="HAMAP-Rule" id="MF_01393"/>
    </source>
</evidence>
<gene>
    <name evidence="11 12" type="primary">atpB</name>
    <name evidence="12" type="ordered locus">MPNE_0705</name>
</gene>
<evidence type="ECO:0000256" key="9">
    <source>
        <dbReference type="ARBA" id="ARBA00023136"/>
    </source>
</evidence>
<comment type="subunit">
    <text evidence="11">F-type ATPases have 2 components, CF(1) - the catalytic core - and CF(0) - the membrane proton channel. CF(1) has five subunits: alpha(3), beta(3), gamma(1), delta(1), epsilon(1). CF(0) has three main subunits: a(1), b(2) and c(9-12). The alpha and beta chains form an alternating ring which encloses part of the gamma chain. CF(1) is attached to CF(0) by a central stalk formed by the gamma and epsilon chains, while a peripheral stalk is formed by the delta and b chains.</text>
</comment>
<dbReference type="eggNOG" id="COG0356">
    <property type="taxonomic scope" value="Bacteria"/>
</dbReference>
<evidence type="ECO:0000256" key="2">
    <source>
        <dbReference type="ARBA" id="ARBA00006810"/>
    </source>
</evidence>
<dbReference type="InterPro" id="IPR023011">
    <property type="entry name" value="ATP_synth_F0_asu_AS"/>
</dbReference>
<dbReference type="CDD" id="cd00310">
    <property type="entry name" value="ATP-synt_Fo_a_6"/>
    <property type="match status" value="1"/>
</dbReference>
<dbReference type="GO" id="GO:0005886">
    <property type="term" value="C:plasma membrane"/>
    <property type="evidence" value="ECO:0007669"/>
    <property type="project" value="UniProtKB-SubCell"/>
</dbReference>
<dbReference type="Gene3D" id="1.20.120.220">
    <property type="entry name" value="ATP synthase, F0 complex, subunit A"/>
    <property type="match status" value="1"/>
</dbReference>
<dbReference type="STRING" id="722438.F539_03410"/>
<dbReference type="PANTHER" id="PTHR42823">
    <property type="entry name" value="ATP SYNTHASE SUBUNIT A, CHLOROPLASTIC"/>
    <property type="match status" value="1"/>
</dbReference>
<feature type="transmembrane region" description="Helical" evidence="11">
    <location>
        <begin position="102"/>
        <end position="122"/>
    </location>
</feature>
<dbReference type="SMR" id="A0A0H3DN34"/>
<dbReference type="PRINTS" id="PR00123">
    <property type="entry name" value="ATPASEA"/>
</dbReference>
<dbReference type="HOGENOM" id="CLU_041018_3_0_14"/>
<dbReference type="GO" id="GO:0045259">
    <property type="term" value="C:proton-transporting ATP synthase complex"/>
    <property type="evidence" value="ECO:0007669"/>
    <property type="project" value="UniProtKB-KW"/>
</dbReference>
<keyword evidence="9 11" id="KW-0472">Membrane</keyword>
<evidence type="ECO:0000256" key="8">
    <source>
        <dbReference type="ARBA" id="ARBA00023065"/>
    </source>
</evidence>
<evidence type="ECO:0000313" key="12">
    <source>
        <dbReference type="EMBL" id="ADK87113.1"/>
    </source>
</evidence>
<comment type="subcellular location">
    <subcellularLocation>
        <location evidence="11">Cell membrane</location>
        <topology evidence="11">Multi-pass membrane protein</topology>
    </subcellularLocation>
    <subcellularLocation>
        <location evidence="1">Membrane</location>
        <topology evidence="1">Multi-pass membrane protein</topology>
    </subcellularLocation>
</comment>
<dbReference type="InterPro" id="IPR045082">
    <property type="entry name" value="ATP_syn_F0_a_bact/chloroplast"/>
</dbReference>
<keyword evidence="6 11" id="KW-0375">Hydrogen ion transport</keyword>
<name>A0A0H3DN34_MYCPB</name>
<dbReference type="Pfam" id="PF00119">
    <property type="entry name" value="ATP-synt_A"/>
    <property type="match status" value="1"/>
</dbReference>
<dbReference type="GeneID" id="66608711"/>
<comment type="similarity">
    <text evidence="2 11">Belongs to the ATPase A chain family.</text>
</comment>
<keyword evidence="12" id="KW-0378">Hydrolase</keyword>
<comment type="function">
    <text evidence="11">Key component of the proton channel; it plays a direct role in the translocation of protons across the membrane.</text>
</comment>
<feature type="transmembrane region" description="Helical" evidence="11">
    <location>
        <begin position="223"/>
        <end position="240"/>
    </location>
</feature>
<dbReference type="InterPro" id="IPR000568">
    <property type="entry name" value="ATP_synth_F0_asu"/>
</dbReference>
<dbReference type="Proteomes" id="UP000007756">
    <property type="component" value="Chromosome"/>
</dbReference>
<dbReference type="AlphaFoldDB" id="A0A0H3DN34"/>
<keyword evidence="11" id="KW-1003">Cell membrane</keyword>
<dbReference type="KEGG" id="mpj:MPNE_0705"/>
<dbReference type="HAMAP" id="MF_01393">
    <property type="entry name" value="ATP_synth_a_bact"/>
    <property type="match status" value="1"/>
</dbReference>
<evidence type="ECO:0000256" key="7">
    <source>
        <dbReference type="ARBA" id="ARBA00022989"/>
    </source>
</evidence>
<evidence type="ECO:0000256" key="1">
    <source>
        <dbReference type="ARBA" id="ARBA00004141"/>
    </source>
</evidence>
<dbReference type="GO" id="GO:0016787">
    <property type="term" value="F:hydrolase activity"/>
    <property type="evidence" value="ECO:0007669"/>
    <property type="project" value="UniProtKB-KW"/>
</dbReference>
<sequence length="293" mass="33004">MSPRAIVLKEPNGVNLVPHEGIFDISPVAGWKPLLPTDQVFGIFVVFIVLLTLFLVYWIKLRKADPLRNHSSFVLLMQMLFVWAQDTTADLIGEENKKFTPYFLMLLLYLVSSNLIGLLGGISPPTSSLTFTFSLGLATFLGIVIMGIRYQRWSFFKSFTFNITIKGKKYSTLIPNPLSFLGEFAPLFSISLRLWGNILGGTLILALFYNFWFFAFSTLSNKPLALSLGAIFAGILTPALHVYFDVVVGTLQGYVFVMLTYNYWAKMRNIGLEESQEAAQRLQNLEVAKEIIN</sequence>
<dbReference type="GO" id="GO:0046933">
    <property type="term" value="F:proton-transporting ATP synthase activity, rotational mechanism"/>
    <property type="evidence" value="ECO:0007669"/>
    <property type="project" value="UniProtKB-UniRule"/>
</dbReference>